<evidence type="ECO:0000256" key="4">
    <source>
        <dbReference type="PROSITE-ProRule" id="PRU00302"/>
    </source>
</evidence>
<keyword evidence="5" id="KW-0812">Transmembrane</keyword>
<feature type="transmembrane region" description="Helical" evidence="5">
    <location>
        <begin position="518"/>
        <end position="539"/>
    </location>
</feature>
<dbReference type="InterPro" id="IPR035976">
    <property type="entry name" value="Sushi/SCR/CCP_sf"/>
</dbReference>
<organism evidence="8 9">
    <name type="scientific">Mytilus galloprovincialis</name>
    <name type="common">Mediterranean mussel</name>
    <dbReference type="NCBI Taxonomy" id="29158"/>
    <lineage>
        <taxon>Eukaryota</taxon>
        <taxon>Metazoa</taxon>
        <taxon>Spiralia</taxon>
        <taxon>Lophotrochozoa</taxon>
        <taxon>Mollusca</taxon>
        <taxon>Bivalvia</taxon>
        <taxon>Autobranchia</taxon>
        <taxon>Pteriomorphia</taxon>
        <taxon>Mytilida</taxon>
        <taxon>Mytiloidea</taxon>
        <taxon>Mytilidae</taxon>
        <taxon>Mytilinae</taxon>
        <taxon>Mytilus</taxon>
    </lineage>
</organism>
<keyword evidence="5" id="KW-0472">Membrane</keyword>
<evidence type="ECO:0000256" key="1">
    <source>
        <dbReference type="ARBA" id="ARBA00022729"/>
    </source>
</evidence>
<dbReference type="SMART" id="SM00032">
    <property type="entry name" value="CCP"/>
    <property type="match status" value="4"/>
</dbReference>
<dbReference type="Pfam" id="PF00084">
    <property type="entry name" value="Sushi"/>
    <property type="match status" value="2"/>
</dbReference>
<keyword evidence="1 6" id="KW-0732">Signal</keyword>
<proteinExistence type="predicted"/>
<accession>A0A8B6HPH9</accession>
<dbReference type="Gene3D" id="2.10.70.10">
    <property type="entry name" value="Complement Module, domain 1"/>
    <property type="match status" value="3"/>
</dbReference>
<dbReference type="InterPro" id="IPR000436">
    <property type="entry name" value="Sushi_SCR_CCP_dom"/>
</dbReference>
<feature type="domain" description="Sushi" evidence="7">
    <location>
        <begin position="359"/>
        <end position="416"/>
    </location>
</feature>
<evidence type="ECO:0000256" key="5">
    <source>
        <dbReference type="SAM" id="Phobius"/>
    </source>
</evidence>
<feature type="disulfide bond" evidence="4">
    <location>
        <begin position="387"/>
        <end position="414"/>
    </location>
</feature>
<evidence type="ECO:0000256" key="2">
    <source>
        <dbReference type="ARBA" id="ARBA00022737"/>
    </source>
</evidence>
<evidence type="ECO:0000313" key="9">
    <source>
        <dbReference type="Proteomes" id="UP000596742"/>
    </source>
</evidence>
<reference evidence="8" key="1">
    <citation type="submission" date="2018-11" db="EMBL/GenBank/DDBJ databases">
        <authorList>
            <person name="Alioto T."/>
            <person name="Alioto T."/>
        </authorList>
    </citation>
    <scope>NUCLEOTIDE SEQUENCE</scope>
</reference>
<evidence type="ECO:0000313" key="8">
    <source>
        <dbReference type="EMBL" id="VDI82825.1"/>
    </source>
</evidence>
<evidence type="ECO:0000259" key="7">
    <source>
        <dbReference type="PROSITE" id="PS50923"/>
    </source>
</evidence>
<dbReference type="OrthoDB" id="6157674at2759"/>
<feature type="domain" description="Sushi" evidence="7">
    <location>
        <begin position="245"/>
        <end position="302"/>
    </location>
</feature>
<comment type="caution">
    <text evidence="8">The sequence shown here is derived from an EMBL/GenBank/DDBJ whole genome shotgun (WGS) entry which is preliminary data.</text>
</comment>
<dbReference type="SUPFAM" id="SSF57535">
    <property type="entry name" value="Complement control module/SCR domain"/>
    <property type="match status" value="4"/>
</dbReference>
<dbReference type="Proteomes" id="UP000596742">
    <property type="component" value="Unassembled WGS sequence"/>
</dbReference>
<evidence type="ECO:0000256" key="6">
    <source>
        <dbReference type="SAM" id="SignalP"/>
    </source>
</evidence>
<keyword evidence="2" id="KW-0677">Repeat</keyword>
<comment type="caution">
    <text evidence="4">Lacks conserved residue(s) required for the propagation of feature annotation.</text>
</comment>
<name>A0A8B6HPH9_MYTGA</name>
<keyword evidence="5" id="KW-1133">Transmembrane helix</keyword>
<dbReference type="EMBL" id="UYJE01010401">
    <property type="protein sequence ID" value="VDI82825.1"/>
    <property type="molecule type" value="Genomic_DNA"/>
</dbReference>
<sequence length="558" mass="62827">MLYNRIFIFSCSLTLYFFHVSGAVFNGIPPTQDNCFSGLIYGYNQTYVRIWIPQYFSGQGTCEALVCCTFQDWSSKLKKRSGIVHILFWKFDTTYSFVKAYREIDTFSAAQHVIFSPWYLSEFYVVVEVESNVDGFRFPGAGSAMTNYDTFYGGIVYVYTNSSIEFWVPSLHGNIIYVDNLWGNGEYSYNDETGRIRVKQFGFRQYERINCNDGTCSPTYDSDDLIAVECNCSNINYIGEFCQTPTCNDPPKYENSHVIYNEMTNGSLAVYQCNKGFTIDSGDFVHYCNLPGWIGQSVVCIRTCPIPSSYIHSTRTYSGTIQGSLAVYACEPGYDRLSGDFVHICDSSNWVGNSPLCQETCSIPTLFQNTSRLYDGLTNGSVVAYTCAEGFIASSGNFVQICNSTHWVGNSPVCQGICDMPPEYNHTTYMFNGITDGSIAEYTCNNGHFHFSGDVRHHCLLPNWIGIPVVCREKLTKKEVTELQNSIEKELQVDKKTTSSYRRRKISAYDPRPSSKQIGLAGVVIMTMCFSVIVILDCLQCHSKKSSTSNQNANTSQK</sequence>
<feature type="signal peptide" evidence="6">
    <location>
        <begin position="1"/>
        <end position="22"/>
    </location>
</feature>
<feature type="disulfide bond" evidence="4">
    <location>
        <begin position="273"/>
        <end position="300"/>
    </location>
</feature>
<evidence type="ECO:0000256" key="3">
    <source>
        <dbReference type="ARBA" id="ARBA00023157"/>
    </source>
</evidence>
<dbReference type="PANTHER" id="PTHR45656">
    <property type="entry name" value="PROTEIN CBR-CLEC-78"/>
    <property type="match status" value="1"/>
</dbReference>
<keyword evidence="9" id="KW-1185">Reference proteome</keyword>
<dbReference type="PROSITE" id="PS50923">
    <property type="entry name" value="SUSHI"/>
    <property type="match status" value="2"/>
</dbReference>
<dbReference type="AlphaFoldDB" id="A0A8B6HPH9"/>
<gene>
    <name evidence="8" type="ORF">MGAL_10B026749</name>
</gene>
<protein>
    <recommendedName>
        <fullName evidence="7">Sushi domain-containing protein</fullName>
    </recommendedName>
</protein>
<keyword evidence="3 4" id="KW-1015">Disulfide bond</keyword>
<feature type="chain" id="PRO_5032450527" description="Sushi domain-containing protein" evidence="6">
    <location>
        <begin position="23"/>
        <end position="558"/>
    </location>
</feature>
<keyword evidence="4" id="KW-0768">Sushi</keyword>
<dbReference type="PANTHER" id="PTHR45656:SF4">
    <property type="entry name" value="PROTEIN CBR-CLEC-78"/>
    <property type="match status" value="1"/>
</dbReference>
<dbReference type="InterPro" id="IPR051277">
    <property type="entry name" value="SEZ6_CSMD_C4BPB_Regulators"/>
</dbReference>